<protein>
    <submittedName>
        <fullName evidence="4">Response regulator transcription factor</fullName>
    </submittedName>
</protein>
<dbReference type="Pfam" id="PF00072">
    <property type="entry name" value="Response_reg"/>
    <property type="match status" value="1"/>
</dbReference>
<keyword evidence="1" id="KW-0597">Phosphoprotein</keyword>
<dbReference type="RefSeq" id="WP_136825466.1">
    <property type="nucleotide sequence ID" value="NZ_SWBP01000002.1"/>
</dbReference>
<dbReference type="GO" id="GO:0000156">
    <property type="term" value="F:phosphorelay response regulator activity"/>
    <property type="evidence" value="ECO:0007669"/>
    <property type="project" value="InterPro"/>
</dbReference>
<dbReference type="PANTHER" id="PTHR37299:SF1">
    <property type="entry name" value="STAGE 0 SPORULATION PROTEIN A HOMOLOG"/>
    <property type="match status" value="1"/>
</dbReference>
<dbReference type="SMART" id="SM00448">
    <property type="entry name" value="REC"/>
    <property type="match status" value="1"/>
</dbReference>
<dbReference type="Pfam" id="PF04397">
    <property type="entry name" value="LytTR"/>
    <property type="match status" value="1"/>
</dbReference>
<evidence type="ECO:0000259" key="3">
    <source>
        <dbReference type="PROSITE" id="PS50930"/>
    </source>
</evidence>
<sequence length="249" mass="28703">MFNCFIVDDEPASLEIISDYISETPHLFLQKATTNPRDILPLITAPGKNQITFLDIDMPGINGLELASLIQGHTAVIFITSYPNYAIQAFEKDAYDYLLKPISYARFLQAVIKVKSRLQTAKTNYVELDNQYFLIKGNKQGEIIKIYYQDLLYIESLHNYVSLHTLQGKYIAYFTLKELEYKLNKENFVKIHKSYLINIDKMSTFQYHEVQMENGAKLPVGSACRAQLQMQLNTKLLTTDRRANKKGDH</sequence>
<dbReference type="SMART" id="SM00850">
    <property type="entry name" value="LytTR"/>
    <property type="match status" value="1"/>
</dbReference>
<organism evidence="4 5">
    <name type="scientific">Pedobacter cryophilus</name>
    <dbReference type="NCBI Taxonomy" id="2571271"/>
    <lineage>
        <taxon>Bacteria</taxon>
        <taxon>Pseudomonadati</taxon>
        <taxon>Bacteroidota</taxon>
        <taxon>Sphingobacteriia</taxon>
        <taxon>Sphingobacteriales</taxon>
        <taxon>Sphingobacteriaceae</taxon>
        <taxon>Pedobacter</taxon>
    </lineage>
</organism>
<dbReference type="SUPFAM" id="SSF52172">
    <property type="entry name" value="CheY-like"/>
    <property type="match status" value="1"/>
</dbReference>
<dbReference type="PROSITE" id="PS50110">
    <property type="entry name" value="RESPONSE_REGULATORY"/>
    <property type="match status" value="1"/>
</dbReference>
<dbReference type="InterPro" id="IPR001789">
    <property type="entry name" value="Sig_transdc_resp-reg_receiver"/>
</dbReference>
<evidence type="ECO:0000313" key="5">
    <source>
        <dbReference type="Proteomes" id="UP000308181"/>
    </source>
</evidence>
<gene>
    <name evidence="4" type="ORF">FA046_05900</name>
</gene>
<dbReference type="InterPro" id="IPR007492">
    <property type="entry name" value="LytTR_DNA-bd_dom"/>
</dbReference>
<comment type="caution">
    <text evidence="4">The sequence shown here is derived from an EMBL/GenBank/DDBJ whole genome shotgun (WGS) entry which is preliminary data.</text>
</comment>
<evidence type="ECO:0000259" key="2">
    <source>
        <dbReference type="PROSITE" id="PS50110"/>
    </source>
</evidence>
<evidence type="ECO:0000313" key="4">
    <source>
        <dbReference type="EMBL" id="TKB98650.1"/>
    </source>
</evidence>
<dbReference type="AlphaFoldDB" id="A0A4U1C5M9"/>
<feature type="domain" description="HTH LytTR-type" evidence="3">
    <location>
        <begin position="135"/>
        <end position="234"/>
    </location>
</feature>
<dbReference type="Gene3D" id="2.40.50.1020">
    <property type="entry name" value="LytTr DNA-binding domain"/>
    <property type="match status" value="1"/>
</dbReference>
<dbReference type="PROSITE" id="PS50930">
    <property type="entry name" value="HTH_LYTTR"/>
    <property type="match status" value="1"/>
</dbReference>
<name>A0A4U1C5M9_9SPHI</name>
<reference evidence="4 5" key="1">
    <citation type="submission" date="2019-04" db="EMBL/GenBank/DDBJ databases">
        <title>Pedobacter sp. AR-3-17 sp. nov., isolated from Arctic soil.</title>
        <authorList>
            <person name="Dahal R.H."/>
            <person name="Kim D.-U."/>
        </authorList>
    </citation>
    <scope>NUCLEOTIDE SEQUENCE [LARGE SCALE GENOMIC DNA]</scope>
    <source>
        <strain evidence="4 5">AR-3-17</strain>
    </source>
</reference>
<dbReference type="OrthoDB" id="9787344at2"/>
<dbReference type="EMBL" id="SWBP01000002">
    <property type="protein sequence ID" value="TKB98650.1"/>
    <property type="molecule type" value="Genomic_DNA"/>
</dbReference>
<keyword evidence="5" id="KW-1185">Reference proteome</keyword>
<feature type="modified residue" description="4-aspartylphosphate" evidence="1">
    <location>
        <position position="55"/>
    </location>
</feature>
<accession>A0A4U1C5M9</accession>
<dbReference type="Proteomes" id="UP000308181">
    <property type="component" value="Unassembled WGS sequence"/>
</dbReference>
<feature type="domain" description="Response regulatory" evidence="2">
    <location>
        <begin position="3"/>
        <end position="115"/>
    </location>
</feature>
<dbReference type="Gene3D" id="3.40.50.2300">
    <property type="match status" value="1"/>
</dbReference>
<evidence type="ECO:0000256" key="1">
    <source>
        <dbReference type="PROSITE-ProRule" id="PRU00169"/>
    </source>
</evidence>
<dbReference type="InterPro" id="IPR011006">
    <property type="entry name" value="CheY-like_superfamily"/>
</dbReference>
<proteinExistence type="predicted"/>
<dbReference type="InterPro" id="IPR046947">
    <property type="entry name" value="LytR-like"/>
</dbReference>
<dbReference type="PANTHER" id="PTHR37299">
    <property type="entry name" value="TRANSCRIPTIONAL REGULATOR-RELATED"/>
    <property type="match status" value="1"/>
</dbReference>
<dbReference type="GO" id="GO:0003677">
    <property type="term" value="F:DNA binding"/>
    <property type="evidence" value="ECO:0007669"/>
    <property type="project" value="InterPro"/>
</dbReference>